<accession>A0A0A1SSV8</accession>
<dbReference type="Proteomes" id="UP000039046">
    <property type="component" value="Unassembled WGS sequence"/>
</dbReference>
<feature type="region of interest" description="Disordered" evidence="1">
    <location>
        <begin position="105"/>
        <end position="156"/>
    </location>
</feature>
<feature type="region of interest" description="Disordered" evidence="1">
    <location>
        <begin position="1"/>
        <end position="53"/>
    </location>
</feature>
<feature type="compositionally biased region" description="Polar residues" evidence="1">
    <location>
        <begin position="21"/>
        <end position="41"/>
    </location>
</feature>
<dbReference type="AlphaFoldDB" id="A0A0A1SSV8"/>
<dbReference type="OrthoDB" id="5153798at2759"/>
<organism evidence="2 3">
    <name type="scientific">[Torrubiella] hemipterigena</name>
    <dbReference type="NCBI Taxonomy" id="1531966"/>
    <lineage>
        <taxon>Eukaryota</taxon>
        <taxon>Fungi</taxon>
        <taxon>Dikarya</taxon>
        <taxon>Ascomycota</taxon>
        <taxon>Pezizomycotina</taxon>
        <taxon>Sordariomycetes</taxon>
        <taxon>Hypocreomycetidae</taxon>
        <taxon>Hypocreales</taxon>
        <taxon>Clavicipitaceae</taxon>
        <taxon>Clavicipitaceae incertae sedis</taxon>
        <taxon>'Torrubiella' clade</taxon>
    </lineage>
</organism>
<proteinExistence type="predicted"/>
<dbReference type="HOGENOM" id="CLU_1687959_0_0_1"/>
<name>A0A0A1SSV8_9HYPO</name>
<protein>
    <recommendedName>
        <fullName evidence="4">Glycine zipper domain-containing protein</fullName>
    </recommendedName>
</protein>
<gene>
    <name evidence="2" type="ORF">VHEMI01344</name>
</gene>
<evidence type="ECO:0000313" key="3">
    <source>
        <dbReference type="Proteomes" id="UP000039046"/>
    </source>
</evidence>
<dbReference type="EMBL" id="CDHN01000001">
    <property type="protein sequence ID" value="CEJ81201.1"/>
    <property type="molecule type" value="Genomic_DNA"/>
</dbReference>
<evidence type="ECO:0008006" key="4">
    <source>
        <dbReference type="Google" id="ProtNLM"/>
    </source>
</evidence>
<reference evidence="2 3" key="1">
    <citation type="journal article" date="2015" name="Genome Announc.">
        <title>Draft Genome Sequence and Gene Annotation of the Entomopathogenic Fungus Verticillium hemipterigenum.</title>
        <authorList>
            <person name="Horn F."/>
            <person name="Habel A."/>
            <person name="Scharf D.H."/>
            <person name="Dworschak J."/>
            <person name="Brakhage A.A."/>
            <person name="Guthke R."/>
            <person name="Hertweck C."/>
            <person name="Linde J."/>
        </authorList>
    </citation>
    <scope>NUCLEOTIDE SEQUENCE [LARGE SCALE GENOMIC DNA]</scope>
</reference>
<keyword evidence="3" id="KW-1185">Reference proteome</keyword>
<evidence type="ECO:0000256" key="1">
    <source>
        <dbReference type="SAM" id="MobiDB-lite"/>
    </source>
</evidence>
<sequence length="156" mass="16758">MTDNTKQAPFDDSAGDHPDQRNTVAPDSHTSYASQGTNLPQAATHAHPQYQQQLGNAGMAAGATAGVLSGGSAVGDMVTGGVIGGMVGQRLAQAQDHAFWRDKAMEYRDGRADGTIPPPEPKSDGHSSSWFSKEGRAERRAERWERRAKRRDGIEE</sequence>
<feature type="compositionally biased region" description="Basic and acidic residues" evidence="1">
    <location>
        <begin position="133"/>
        <end position="156"/>
    </location>
</feature>
<evidence type="ECO:0000313" key="2">
    <source>
        <dbReference type="EMBL" id="CEJ81201.1"/>
    </source>
</evidence>